<evidence type="ECO:0000313" key="3">
    <source>
        <dbReference type="EMBL" id="RZU60495.1"/>
    </source>
</evidence>
<feature type="compositionally biased region" description="Pro residues" evidence="1">
    <location>
        <begin position="36"/>
        <end position="45"/>
    </location>
</feature>
<feature type="compositionally biased region" description="Pro residues" evidence="1">
    <location>
        <begin position="68"/>
        <end position="82"/>
    </location>
</feature>
<dbReference type="SUPFAM" id="SSF81995">
    <property type="entry name" value="beta-sandwich domain of Sec23/24"/>
    <property type="match status" value="1"/>
</dbReference>
<name>A0A4Q8AAD7_9MICC</name>
<reference evidence="3 4" key="1">
    <citation type="submission" date="2019-02" db="EMBL/GenBank/DDBJ databases">
        <title>Sequencing the genomes of 1000 actinobacteria strains.</title>
        <authorList>
            <person name="Klenk H.-P."/>
        </authorList>
    </citation>
    <scope>NUCLEOTIDE SEQUENCE [LARGE SCALE GENOMIC DNA]</scope>
    <source>
        <strain evidence="3 4">DSM 17364</strain>
    </source>
</reference>
<accession>A0A4Q8AAD7</accession>
<dbReference type="RefSeq" id="WP_130448497.1">
    <property type="nucleotide sequence ID" value="NZ_SHLA01000001.1"/>
</dbReference>
<keyword evidence="2" id="KW-0812">Transmembrane</keyword>
<dbReference type="AlphaFoldDB" id="A0A4Q8AAD7"/>
<feature type="region of interest" description="Disordered" evidence="1">
    <location>
        <begin position="1"/>
        <end position="82"/>
    </location>
</feature>
<dbReference type="Proteomes" id="UP000292685">
    <property type="component" value="Unassembled WGS sequence"/>
</dbReference>
<sequence>MSDTTPDREPNDQPIPQNPYAPRPPEPSSPERAQQPLPPQPPGPEQPAQQQRPDYSYPVSWQQTPDGRPWPPPAMPGPPGTVPPKASGLTIAAIILGVVAACLSLVPFVHFAAFPVGLAAVIVAGIAMTRKLHSRALAIAGLSTGIASLVIALLWTLAFAAVFSAFESFDDEFGALGDWAGPGEVEAYTFEAWADVPAEVEIYTGLAGDGYRTEEIEAGEPFSEVIDIDVWAGSVTVIHYGDSPGEVGCRILDGDGHMVSEDIADSAIMEAMCWPDDGTVFDDFEGDDPLGAGPMRGPGTSPTLSRPA</sequence>
<feature type="region of interest" description="Disordered" evidence="1">
    <location>
        <begin position="283"/>
        <end position="308"/>
    </location>
</feature>
<protein>
    <recommendedName>
        <fullName evidence="5">DUF4190 domain-containing protein</fullName>
    </recommendedName>
</protein>
<evidence type="ECO:0000256" key="1">
    <source>
        <dbReference type="SAM" id="MobiDB-lite"/>
    </source>
</evidence>
<proteinExistence type="predicted"/>
<keyword evidence="2" id="KW-1133">Transmembrane helix</keyword>
<comment type="caution">
    <text evidence="3">The sequence shown here is derived from an EMBL/GenBank/DDBJ whole genome shotgun (WGS) entry which is preliminary data.</text>
</comment>
<feature type="compositionally biased region" description="Basic and acidic residues" evidence="1">
    <location>
        <begin position="1"/>
        <end position="11"/>
    </location>
</feature>
<feature type="compositionally biased region" description="Pro residues" evidence="1">
    <location>
        <begin position="16"/>
        <end position="28"/>
    </location>
</feature>
<feature type="transmembrane region" description="Helical" evidence="2">
    <location>
        <begin position="86"/>
        <end position="106"/>
    </location>
</feature>
<evidence type="ECO:0000256" key="2">
    <source>
        <dbReference type="SAM" id="Phobius"/>
    </source>
</evidence>
<dbReference type="EMBL" id="SHLA01000001">
    <property type="protein sequence ID" value="RZU60495.1"/>
    <property type="molecule type" value="Genomic_DNA"/>
</dbReference>
<evidence type="ECO:0000313" key="4">
    <source>
        <dbReference type="Proteomes" id="UP000292685"/>
    </source>
</evidence>
<gene>
    <name evidence="3" type="ORF">EV380_0025</name>
</gene>
<feature type="transmembrane region" description="Helical" evidence="2">
    <location>
        <begin position="136"/>
        <end position="163"/>
    </location>
</feature>
<keyword evidence="2" id="KW-0472">Membrane</keyword>
<keyword evidence="4" id="KW-1185">Reference proteome</keyword>
<evidence type="ECO:0008006" key="5">
    <source>
        <dbReference type="Google" id="ProtNLM"/>
    </source>
</evidence>
<organism evidence="3 4">
    <name type="scientific">Zhihengliuella halotolerans</name>
    <dbReference type="NCBI Taxonomy" id="370736"/>
    <lineage>
        <taxon>Bacteria</taxon>
        <taxon>Bacillati</taxon>
        <taxon>Actinomycetota</taxon>
        <taxon>Actinomycetes</taxon>
        <taxon>Micrococcales</taxon>
        <taxon>Micrococcaceae</taxon>
        <taxon>Zhihengliuella</taxon>
    </lineage>
</organism>